<dbReference type="EMBL" id="DS885859">
    <property type="protein sequence ID" value="EEC15235.1"/>
    <property type="molecule type" value="Genomic_DNA"/>
</dbReference>
<protein>
    <submittedName>
        <fullName evidence="1 2">Uncharacterized protein</fullName>
    </submittedName>
</protein>
<organism>
    <name type="scientific">Ixodes scapularis</name>
    <name type="common">Black-legged tick</name>
    <name type="synonym">Deer tick</name>
    <dbReference type="NCBI Taxonomy" id="6945"/>
    <lineage>
        <taxon>Eukaryota</taxon>
        <taxon>Metazoa</taxon>
        <taxon>Ecdysozoa</taxon>
        <taxon>Arthropoda</taxon>
        <taxon>Chelicerata</taxon>
        <taxon>Arachnida</taxon>
        <taxon>Acari</taxon>
        <taxon>Parasitiformes</taxon>
        <taxon>Ixodida</taxon>
        <taxon>Ixodoidea</taxon>
        <taxon>Ixodidae</taxon>
        <taxon>Ixodinae</taxon>
        <taxon>Ixodes</taxon>
    </lineage>
</organism>
<dbReference type="Proteomes" id="UP000001555">
    <property type="component" value="Unassembled WGS sequence"/>
</dbReference>
<evidence type="ECO:0000313" key="3">
    <source>
        <dbReference type="Proteomes" id="UP000001555"/>
    </source>
</evidence>
<dbReference type="AlphaFoldDB" id="B7Q8R3"/>
<sequence>MRRLGAGRGGVSPLLLRRFIPELAYLTLLLVPTTVRLPLFLKDRRDPTVLLYIRGRKRADPTRKFEVRRDAGRRRLVFKRRWFGFCTPDEECTCFTRFSLRKRFKLTRRSPRGCRVESGVPNGNWDGSQRTVNLARPIFTEKNFKVAEGGFW</sequence>
<gene>
    <name evidence="1" type="ORF">IscW_ISCW021803</name>
</gene>
<name>B7Q8R3_IXOSC</name>
<reference evidence="1 3" key="1">
    <citation type="submission" date="2008-03" db="EMBL/GenBank/DDBJ databases">
        <title>Annotation of Ixodes scapularis.</title>
        <authorList>
            <consortium name="Ixodes scapularis Genome Project Consortium"/>
            <person name="Caler E."/>
            <person name="Hannick L.I."/>
            <person name="Bidwell S."/>
            <person name="Joardar V."/>
            <person name="Thiagarajan M."/>
            <person name="Amedeo P."/>
            <person name="Galinsky K.J."/>
            <person name="Schobel S."/>
            <person name="Inman J."/>
            <person name="Hostetler J."/>
            <person name="Miller J."/>
            <person name="Hammond M."/>
            <person name="Megy K."/>
            <person name="Lawson D."/>
            <person name="Kodira C."/>
            <person name="Sutton G."/>
            <person name="Meyer J."/>
            <person name="Hill C.A."/>
            <person name="Birren B."/>
            <person name="Nene V."/>
            <person name="Collins F."/>
            <person name="Alarcon-Chaidez F."/>
            <person name="Wikel S."/>
            <person name="Strausberg R."/>
        </authorList>
    </citation>
    <scope>NUCLEOTIDE SEQUENCE [LARGE SCALE GENOMIC DNA]</scope>
    <source>
        <strain evidence="3">Wikel</strain>
        <strain evidence="1">Wikel colony</strain>
    </source>
</reference>
<dbReference type="VEuPathDB" id="VectorBase:ISCW021803"/>
<keyword evidence="3" id="KW-1185">Reference proteome</keyword>
<dbReference type="HOGENOM" id="CLU_1724351_0_0_1"/>
<dbReference type="EnsemblMetazoa" id="ISCW021803-RA">
    <property type="protein sequence ID" value="ISCW021803-PA"/>
    <property type="gene ID" value="ISCW021803"/>
</dbReference>
<evidence type="ECO:0000313" key="2">
    <source>
        <dbReference type="EnsemblMetazoa" id="ISCW021803-PA"/>
    </source>
</evidence>
<accession>B7Q8R3</accession>
<proteinExistence type="predicted"/>
<evidence type="ECO:0000313" key="1">
    <source>
        <dbReference type="EMBL" id="EEC15235.1"/>
    </source>
</evidence>
<dbReference type="PaxDb" id="6945-B7Q8R3"/>
<dbReference type="EMBL" id="ABJB010804909">
    <property type="status" value="NOT_ANNOTATED_CDS"/>
    <property type="molecule type" value="Genomic_DNA"/>
</dbReference>
<dbReference type="InParanoid" id="B7Q8R3"/>
<reference evidence="2" key="2">
    <citation type="submission" date="2020-05" db="UniProtKB">
        <authorList>
            <consortium name="EnsemblMetazoa"/>
        </authorList>
    </citation>
    <scope>IDENTIFICATION</scope>
    <source>
        <strain evidence="2">wikel</strain>
    </source>
</reference>